<proteinExistence type="predicted"/>
<dbReference type="EMBL" id="JACHBG010000013">
    <property type="protein sequence ID" value="MBB6487319.1"/>
    <property type="molecule type" value="Genomic_DNA"/>
</dbReference>
<comment type="caution">
    <text evidence="1">The sequence shown here is derived from an EMBL/GenBank/DDBJ whole genome shotgun (WGS) entry which is preliminary data.</text>
</comment>
<organism evidence="1 2">
    <name type="scientific">Rhizobium lusitanum</name>
    <dbReference type="NCBI Taxonomy" id="293958"/>
    <lineage>
        <taxon>Bacteria</taxon>
        <taxon>Pseudomonadati</taxon>
        <taxon>Pseudomonadota</taxon>
        <taxon>Alphaproteobacteria</taxon>
        <taxon>Hyphomicrobiales</taxon>
        <taxon>Rhizobiaceae</taxon>
        <taxon>Rhizobium/Agrobacterium group</taxon>
        <taxon>Rhizobium</taxon>
    </lineage>
</organism>
<dbReference type="Proteomes" id="UP000565576">
    <property type="component" value="Unassembled WGS sequence"/>
</dbReference>
<sequence length="68" mass="7658">MNMISDESVRPDIFILMRASRAEKVFGAPQDLKQFWLALTVLAPASDLVENLKLLNSRTLNSGKRLRA</sequence>
<reference evidence="1 2" key="1">
    <citation type="submission" date="2020-08" db="EMBL/GenBank/DDBJ databases">
        <title>Genomic Encyclopedia of Type Strains, Phase IV (KMG-V): Genome sequencing to study the core and pangenomes of soil and plant-associated prokaryotes.</title>
        <authorList>
            <person name="Whitman W."/>
        </authorList>
    </citation>
    <scope>NUCLEOTIDE SEQUENCE [LARGE SCALE GENOMIC DNA]</scope>
    <source>
        <strain evidence="1 2">SEMIA 4060</strain>
    </source>
</reference>
<dbReference type="AlphaFoldDB" id="A0A7X0IV10"/>
<evidence type="ECO:0000313" key="1">
    <source>
        <dbReference type="EMBL" id="MBB6487319.1"/>
    </source>
</evidence>
<protein>
    <submittedName>
        <fullName evidence="1">Uncharacterized protein (DUF1810 family)</fullName>
    </submittedName>
</protein>
<accession>A0A7X0IV10</accession>
<evidence type="ECO:0000313" key="2">
    <source>
        <dbReference type="Proteomes" id="UP000565576"/>
    </source>
</evidence>
<gene>
    <name evidence="1" type="ORF">GGD46_004621</name>
</gene>
<name>A0A7X0IV10_9HYPH</name>